<reference evidence="2" key="1">
    <citation type="submission" date="2015-07" db="EMBL/GenBank/DDBJ databases">
        <title>Complete genome sequence and phylogenetic analysis of Limnochorda pilosa.</title>
        <authorList>
            <person name="Watanabe M."/>
            <person name="Kojima H."/>
            <person name="Fukui M."/>
        </authorList>
    </citation>
    <scope>NUCLEOTIDE SEQUENCE [LARGE SCALE GENOMIC DNA]</scope>
    <source>
        <strain evidence="2">HC45</strain>
    </source>
</reference>
<dbReference type="PATRIC" id="fig|1555112.3.peg.3483"/>
<name>A0A0K2SR16_LIMPI</name>
<evidence type="ECO:0008006" key="3">
    <source>
        <dbReference type="Google" id="ProtNLM"/>
    </source>
</evidence>
<organism evidence="1 2">
    <name type="scientific">Limnochorda pilosa</name>
    <dbReference type="NCBI Taxonomy" id="1555112"/>
    <lineage>
        <taxon>Bacteria</taxon>
        <taxon>Bacillati</taxon>
        <taxon>Bacillota</taxon>
        <taxon>Limnochordia</taxon>
        <taxon>Limnochordales</taxon>
        <taxon>Limnochordaceae</taxon>
        <taxon>Limnochorda</taxon>
    </lineage>
</organism>
<keyword evidence="2" id="KW-1185">Reference proteome</keyword>
<dbReference type="STRING" id="1555112.LIP_3447"/>
<protein>
    <recommendedName>
        <fullName evidence="3">PepSY domain-containing protein</fullName>
    </recommendedName>
</protein>
<dbReference type="KEGG" id="lpil:LIP_3447"/>
<dbReference type="RefSeq" id="WP_068140778.1">
    <property type="nucleotide sequence ID" value="NZ_AP014924.1"/>
</dbReference>
<accession>A0A0K2SR16</accession>
<gene>
    <name evidence="1" type="ORF">LIP_3447</name>
</gene>
<proteinExistence type="predicted"/>
<sequence length="252" mass="26022">MRGRTLWILLGGLVLVGGLYGATLLAQPAGPQNGSWAAPGAGAGYGMMSGYGGMMGGSGGMMGGYAGPDATPLTSLDDAKRAFEAYVDSLGVPGLEVAEVMQFQNNFYAIVAETASGEGAFELLADPRTGAVFPEYGPNMMWNTRYGHMGGYGGGGMMGGGMMGWDQPGPAGPGDTAQGSVSPERAQELGQAWLDANFPGSTAVEPDPFPGYYTLHIERDGTITGMLSVNASTGQVWYHGWHGTFVAMSEGH</sequence>
<evidence type="ECO:0000313" key="2">
    <source>
        <dbReference type="Proteomes" id="UP000065807"/>
    </source>
</evidence>
<dbReference type="Proteomes" id="UP000065807">
    <property type="component" value="Chromosome"/>
</dbReference>
<dbReference type="AlphaFoldDB" id="A0A0K2SR16"/>
<evidence type="ECO:0000313" key="1">
    <source>
        <dbReference type="EMBL" id="BAS29259.1"/>
    </source>
</evidence>
<reference evidence="2" key="2">
    <citation type="journal article" date="2016" name="Int. J. Syst. Evol. Microbiol.">
        <title>Complete genome sequence and cell structure of Limnochorda pilosa, a Gram-negative spore-former within the phylum Firmicutes.</title>
        <authorList>
            <person name="Watanabe M."/>
            <person name="Kojima H."/>
            <person name="Fukui M."/>
        </authorList>
    </citation>
    <scope>NUCLEOTIDE SEQUENCE [LARGE SCALE GENOMIC DNA]</scope>
    <source>
        <strain evidence="2">HC45</strain>
    </source>
</reference>
<dbReference type="EMBL" id="AP014924">
    <property type="protein sequence ID" value="BAS29259.1"/>
    <property type="molecule type" value="Genomic_DNA"/>
</dbReference>